<comment type="caution">
    <text evidence="5">The sequence shown here is derived from an EMBL/GenBank/DDBJ whole genome shotgun (WGS) entry which is preliminary data.</text>
</comment>
<dbReference type="PANTHER" id="PTHR22604">
    <property type="entry name" value="OXIDOREDUCTASES"/>
    <property type="match status" value="1"/>
</dbReference>
<name>A0A840U1J7_9BACT</name>
<organism evidence="5 6">
    <name type="scientific">Rhabdobacter roseus</name>
    <dbReference type="NCBI Taxonomy" id="1655419"/>
    <lineage>
        <taxon>Bacteria</taxon>
        <taxon>Pseudomonadati</taxon>
        <taxon>Bacteroidota</taxon>
        <taxon>Cytophagia</taxon>
        <taxon>Cytophagales</taxon>
        <taxon>Cytophagaceae</taxon>
        <taxon>Rhabdobacter</taxon>
    </lineage>
</organism>
<gene>
    <name evidence="5" type="ORF">HNQ92_005773</name>
</gene>
<evidence type="ECO:0000259" key="3">
    <source>
        <dbReference type="Pfam" id="PF01408"/>
    </source>
</evidence>
<dbReference type="SUPFAM" id="SSF51735">
    <property type="entry name" value="NAD(P)-binding Rossmann-fold domains"/>
    <property type="match status" value="1"/>
</dbReference>
<proteinExistence type="inferred from homology"/>
<dbReference type="InterPro" id="IPR000683">
    <property type="entry name" value="Gfo/Idh/MocA-like_OxRdtase_N"/>
</dbReference>
<dbReference type="GO" id="GO:0000166">
    <property type="term" value="F:nucleotide binding"/>
    <property type="evidence" value="ECO:0007669"/>
    <property type="project" value="InterPro"/>
</dbReference>
<dbReference type="Pfam" id="PF22725">
    <property type="entry name" value="GFO_IDH_MocA_C3"/>
    <property type="match status" value="1"/>
</dbReference>
<dbReference type="GO" id="GO:0016491">
    <property type="term" value="F:oxidoreductase activity"/>
    <property type="evidence" value="ECO:0007669"/>
    <property type="project" value="UniProtKB-KW"/>
</dbReference>
<evidence type="ECO:0000256" key="2">
    <source>
        <dbReference type="ARBA" id="ARBA00023002"/>
    </source>
</evidence>
<evidence type="ECO:0000313" key="6">
    <source>
        <dbReference type="Proteomes" id="UP000557307"/>
    </source>
</evidence>
<dbReference type="SUPFAM" id="SSF55347">
    <property type="entry name" value="Glyceraldehyde-3-phosphate dehydrogenase-like, C-terminal domain"/>
    <property type="match status" value="1"/>
</dbReference>
<evidence type="ECO:0000313" key="5">
    <source>
        <dbReference type="EMBL" id="MBB5287607.1"/>
    </source>
</evidence>
<evidence type="ECO:0000256" key="1">
    <source>
        <dbReference type="ARBA" id="ARBA00010928"/>
    </source>
</evidence>
<dbReference type="InterPro" id="IPR050984">
    <property type="entry name" value="Gfo/Idh/MocA_domain"/>
</dbReference>
<dbReference type="EMBL" id="JACHGF010000021">
    <property type="protein sequence ID" value="MBB5287607.1"/>
    <property type="molecule type" value="Genomic_DNA"/>
</dbReference>
<accession>A0A840U1J7</accession>
<protein>
    <submittedName>
        <fullName evidence="5">Putative dehydrogenase</fullName>
    </submittedName>
</protein>
<comment type="similarity">
    <text evidence="1">Belongs to the Gfo/Idh/MocA family.</text>
</comment>
<keyword evidence="2" id="KW-0560">Oxidoreductase</keyword>
<reference evidence="5 6" key="1">
    <citation type="submission" date="2020-08" db="EMBL/GenBank/DDBJ databases">
        <title>Genomic Encyclopedia of Type Strains, Phase IV (KMG-IV): sequencing the most valuable type-strain genomes for metagenomic binning, comparative biology and taxonomic classification.</title>
        <authorList>
            <person name="Goeker M."/>
        </authorList>
    </citation>
    <scope>NUCLEOTIDE SEQUENCE [LARGE SCALE GENOMIC DNA]</scope>
    <source>
        <strain evidence="5 6">DSM 105074</strain>
    </source>
</reference>
<feature type="domain" description="GFO/IDH/MocA-like oxidoreductase" evidence="4">
    <location>
        <begin position="135"/>
        <end position="246"/>
    </location>
</feature>
<dbReference type="Pfam" id="PF01408">
    <property type="entry name" value="GFO_IDH_MocA"/>
    <property type="match status" value="1"/>
</dbReference>
<dbReference type="PANTHER" id="PTHR22604:SF105">
    <property type="entry name" value="TRANS-1,2-DIHYDROBENZENE-1,2-DIOL DEHYDROGENASE"/>
    <property type="match status" value="1"/>
</dbReference>
<keyword evidence="6" id="KW-1185">Reference proteome</keyword>
<dbReference type="RefSeq" id="WP_184180103.1">
    <property type="nucleotide sequence ID" value="NZ_JACHGF010000021.1"/>
</dbReference>
<dbReference type="InterPro" id="IPR036291">
    <property type="entry name" value="NAD(P)-bd_dom_sf"/>
</dbReference>
<dbReference type="Proteomes" id="UP000557307">
    <property type="component" value="Unassembled WGS sequence"/>
</dbReference>
<dbReference type="Gene3D" id="3.30.360.10">
    <property type="entry name" value="Dihydrodipicolinate Reductase, domain 2"/>
    <property type="match status" value="1"/>
</dbReference>
<evidence type="ECO:0000259" key="4">
    <source>
        <dbReference type="Pfam" id="PF22725"/>
    </source>
</evidence>
<sequence>MNPIRWGIMAPGRIAHKFAQDLRQVPNARLTAVASRDLSRAQPFAQEYGAPYAYGTYEELVTCPELDAVYIASPHIGHHEHTLLCLKAGIPVLCEKPFGMNRPQVKEMVRVAREKNVFLMEALWSRFLPTTLKTLELIQSGAIGEVLGVKADFGFQGTYDPLGRLFNAQLGGGALLDIGIYPLFWSYAVLGVPESLKASAVFSATGVDAATGMVLTYPGQRFAFLDCTFLARTPCEAYVYGTEGIIKVHPRWHESQALTLERYGEEPQTFSFERSTWGYSYEIEAVGEYLRAGKTESTLWTLDDSLHLMQLLDDVRREIGLRYESFD</sequence>
<dbReference type="AlphaFoldDB" id="A0A840U1J7"/>
<dbReference type="Gene3D" id="3.40.50.720">
    <property type="entry name" value="NAD(P)-binding Rossmann-like Domain"/>
    <property type="match status" value="1"/>
</dbReference>
<dbReference type="InterPro" id="IPR055170">
    <property type="entry name" value="GFO_IDH_MocA-like_dom"/>
</dbReference>
<feature type="domain" description="Gfo/Idh/MocA-like oxidoreductase N-terminal" evidence="3">
    <location>
        <begin position="5"/>
        <end position="121"/>
    </location>
</feature>